<keyword evidence="2" id="KW-1185">Reference proteome</keyword>
<organism evidence="1 2">
    <name type="scientific">Brachionus plicatilis</name>
    <name type="common">Marine rotifer</name>
    <name type="synonym">Brachionus muelleri</name>
    <dbReference type="NCBI Taxonomy" id="10195"/>
    <lineage>
        <taxon>Eukaryota</taxon>
        <taxon>Metazoa</taxon>
        <taxon>Spiralia</taxon>
        <taxon>Gnathifera</taxon>
        <taxon>Rotifera</taxon>
        <taxon>Eurotatoria</taxon>
        <taxon>Monogononta</taxon>
        <taxon>Pseudotrocha</taxon>
        <taxon>Ploima</taxon>
        <taxon>Brachionidae</taxon>
        <taxon>Brachionus</taxon>
    </lineage>
</organism>
<gene>
    <name evidence="1" type="ORF">BpHYR1_041870</name>
</gene>
<dbReference type="AlphaFoldDB" id="A0A3M7PCW0"/>
<sequence length="133" mass="15990">MQKILNFLFFLKFFIFLKTKLPTYHHFTCREFYEFSNSYFGPRIIIRLDKFFIFVIYVTYPFKDKNGQKLNIFFTENSKLNDIGGQCFCRTLKRSLIIMNFSCLCSMIFDGLKCFAEYQSTKGRLEMPTKSIY</sequence>
<dbReference type="EMBL" id="REGN01011763">
    <property type="protein sequence ID" value="RMZ96935.1"/>
    <property type="molecule type" value="Genomic_DNA"/>
</dbReference>
<evidence type="ECO:0000313" key="2">
    <source>
        <dbReference type="Proteomes" id="UP000276133"/>
    </source>
</evidence>
<dbReference type="Proteomes" id="UP000276133">
    <property type="component" value="Unassembled WGS sequence"/>
</dbReference>
<accession>A0A3M7PCW0</accession>
<evidence type="ECO:0000313" key="1">
    <source>
        <dbReference type="EMBL" id="RMZ96935.1"/>
    </source>
</evidence>
<comment type="caution">
    <text evidence="1">The sequence shown here is derived from an EMBL/GenBank/DDBJ whole genome shotgun (WGS) entry which is preliminary data.</text>
</comment>
<name>A0A3M7PCW0_BRAPC</name>
<reference evidence="1 2" key="1">
    <citation type="journal article" date="2018" name="Sci. Rep.">
        <title>Genomic signatures of local adaptation to the degree of environmental predictability in rotifers.</title>
        <authorList>
            <person name="Franch-Gras L."/>
            <person name="Hahn C."/>
            <person name="Garcia-Roger E.M."/>
            <person name="Carmona M.J."/>
            <person name="Serra M."/>
            <person name="Gomez A."/>
        </authorList>
    </citation>
    <scope>NUCLEOTIDE SEQUENCE [LARGE SCALE GENOMIC DNA]</scope>
    <source>
        <strain evidence="1">HYR1</strain>
    </source>
</reference>
<protein>
    <submittedName>
        <fullName evidence="1">Uncharacterized protein</fullName>
    </submittedName>
</protein>
<proteinExistence type="predicted"/>